<dbReference type="AlphaFoldDB" id="I4EF04"/>
<evidence type="ECO:0000313" key="2">
    <source>
        <dbReference type="Proteomes" id="UP000004221"/>
    </source>
</evidence>
<protein>
    <recommendedName>
        <fullName evidence="3">PRC-barrel domain-containing protein</fullName>
    </recommendedName>
</protein>
<gene>
    <name evidence="1" type="ORF">NITHO_2130003</name>
</gene>
<proteinExistence type="predicted"/>
<dbReference type="RefSeq" id="WP_008476264.1">
    <property type="nucleotide sequence ID" value="NZ_CAGS01000128.1"/>
</dbReference>
<keyword evidence="2" id="KW-1185">Reference proteome</keyword>
<reference evidence="1 2" key="1">
    <citation type="journal article" date="2012" name="ISME J.">
        <title>Nitrification expanded: discovery, physiology and genomics of a nitrite-oxidizing bacterium from the phylum Chloroflexi.</title>
        <authorList>
            <person name="Sorokin D.Y."/>
            <person name="Lucker S."/>
            <person name="Vejmelkova D."/>
            <person name="Kostrikina N.A."/>
            <person name="Kleerebezem R."/>
            <person name="Rijpstra W.I."/>
            <person name="Damste J.S."/>
            <person name="Le Paslier D."/>
            <person name="Muyzer G."/>
            <person name="Wagner M."/>
            <person name="van Loosdrecht M.C."/>
            <person name="Daims H."/>
        </authorList>
    </citation>
    <scope>NUCLEOTIDE SEQUENCE [LARGE SCALE GENOMIC DNA]</scope>
    <source>
        <strain evidence="2">none</strain>
    </source>
</reference>
<dbReference type="Proteomes" id="UP000004221">
    <property type="component" value="Unassembled WGS sequence"/>
</dbReference>
<evidence type="ECO:0008006" key="3">
    <source>
        <dbReference type="Google" id="ProtNLM"/>
    </source>
</evidence>
<dbReference type="EMBL" id="CAGS01000128">
    <property type="protein sequence ID" value="CCF83266.1"/>
    <property type="molecule type" value="Genomic_DNA"/>
</dbReference>
<comment type="caution">
    <text evidence="1">The sequence shown here is derived from an EMBL/GenBank/DDBJ whole genome shotgun (WGS) entry which is preliminary data.</text>
</comment>
<sequence>MATNQVQPGMTVVGNEQRSIGYVVAGVNESQKTFTIEQPYGPDNQIVVPFDAIQAVGPSEVVLTVPIDQVRNQGWQETRRGR</sequence>
<evidence type="ECO:0000313" key="1">
    <source>
        <dbReference type="EMBL" id="CCF83266.1"/>
    </source>
</evidence>
<name>I4EF04_9BACT</name>
<accession>I4EF04</accession>
<organism evidence="1 2">
    <name type="scientific">Nitrolancea hollandica Lb</name>
    <dbReference type="NCBI Taxonomy" id="1129897"/>
    <lineage>
        <taxon>Bacteria</taxon>
        <taxon>Pseudomonadati</taxon>
        <taxon>Thermomicrobiota</taxon>
        <taxon>Thermomicrobia</taxon>
        <taxon>Sphaerobacterales</taxon>
        <taxon>Sphaerobacterineae</taxon>
        <taxon>Sphaerobacteraceae</taxon>
        <taxon>Nitrolancea</taxon>
    </lineage>
</organism>